<evidence type="ECO:0000256" key="4">
    <source>
        <dbReference type="SAM" id="MobiDB-lite"/>
    </source>
</evidence>
<keyword evidence="2 5" id="KW-0472">Membrane</keyword>
<feature type="transmembrane region" description="Helical" evidence="5">
    <location>
        <begin position="315"/>
        <end position="337"/>
    </location>
</feature>
<dbReference type="InterPro" id="IPR013783">
    <property type="entry name" value="Ig-like_fold"/>
</dbReference>
<dbReference type="InterPro" id="IPR050504">
    <property type="entry name" value="IgSF_BTN/MOG"/>
</dbReference>
<evidence type="ECO:0000259" key="7">
    <source>
        <dbReference type="PROSITE" id="PS50835"/>
    </source>
</evidence>
<dbReference type="InterPro" id="IPR007110">
    <property type="entry name" value="Ig-like_dom"/>
</dbReference>
<dbReference type="Gene3D" id="2.60.40.10">
    <property type="entry name" value="Immunoglobulins"/>
    <property type="match status" value="2"/>
</dbReference>
<dbReference type="GO" id="GO:0001817">
    <property type="term" value="P:regulation of cytokine production"/>
    <property type="evidence" value="ECO:0007669"/>
    <property type="project" value="TreeGrafter"/>
</dbReference>
<keyword evidence="5" id="KW-0812">Transmembrane</keyword>
<dbReference type="Proteomes" id="UP000829720">
    <property type="component" value="Unassembled WGS sequence"/>
</dbReference>
<dbReference type="PROSITE" id="PS50835">
    <property type="entry name" value="IG_LIKE"/>
    <property type="match status" value="2"/>
</dbReference>
<organism evidence="8 9">
    <name type="scientific">Albula goreensis</name>
    <dbReference type="NCBI Taxonomy" id="1534307"/>
    <lineage>
        <taxon>Eukaryota</taxon>
        <taxon>Metazoa</taxon>
        <taxon>Chordata</taxon>
        <taxon>Craniata</taxon>
        <taxon>Vertebrata</taxon>
        <taxon>Euteleostomi</taxon>
        <taxon>Actinopterygii</taxon>
        <taxon>Neopterygii</taxon>
        <taxon>Teleostei</taxon>
        <taxon>Albuliformes</taxon>
        <taxon>Albulidae</taxon>
        <taxon>Albula</taxon>
    </lineage>
</organism>
<evidence type="ECO:0000256" key="3">
    <source>
        <dbReference type="ARBA" id="ARBA00023319"/>
    </source>
</evidence>
<proteinExistence type="predicted"/>
<evidence type="ECO:0000256" key="1">
    <source>
        <dbReference type="ARBA" id="ARBA00004370"/>
    </source>
</evidence>
<keyword evidence="5" id="KW-1133">Transmembrane helix</keyword>
<name>A0A8T3D0R6_9TELE</name>
<sequence length="371" mass="39578">MGLGPVFTLVLGRGLGPTALAWMGTAVLSVHCSGYHDANASTPSPEVFLLGLGGTGCGSPWHRASRMALLALLLSSTLLVFCAHAIFEVQVPEMPVVALYGKDVILNCSFTPTEPFNLSDLSVFWQLTDTKRTVHSFWGNQDQLTDQLQAFANRTSLFHAELQSGNASLLLRDVQVADDSSFTCFVGLKEYSSAALLVQVAAPYSKPQVTSDPDSNLRPGDEMSLICVAHGGYPEAVVIWQDGAGRNLTDNVSVSLVANQEGLFSMQSILQVMVEPNSVYNCTLVNPLLGDEGHASATITAPSVAGLSSVFPPEALWVTVGLAVCLLGLLIALAVILRHKIKESCEEADKAEEGKELEEDESKTAMTPLKS</sequence>
<dbReference type="SMART" id="SM00409">
    <property type="entry name" value="IG"/>
    <property type="match status" value="2"/>
</dbReference>
<dbReference type="PANTHER" id="PTHR24100:SF155">
    <property type="entry name" value="CD276 ANTIGEN"/>
    <property type="match status" value="1"/>
</dbReference>
<comment type="caution">
    <text evidence="8">The sequence shown here is derived from an EMBL/GenBank/DDBJ whole genome shotgun (WGS) entry which is preliminary data.</text>
</comment>
<dbReference type="GO" id="GO:0009897">
    <property type="term" value="C:external side of plasma membrane"/>
    <property type="evidence" value="ECO:0007669"/>
    <property type="project" value="TreeGrafter"/>
</dbReference>
<dbReference type="InterPro" id="IPR013106">
    <property type="entry name" value="Ig_V-set"/>
</dbReference>
<evidence type="ECO:0000313" key="9">
    <source>
        <dbReference type="Proteomes" id="UP000829720"/>
    </source>
</evidence>
<accession>A0A8T3D0R6</accession>
<keyword evidence="6" id="KW-0732">Signal</keyword>
<dbReference type="InterPro" id="IPR003599">
    <property type="entry name" value="Ig_sub"/>
</dbReference>
<dbReference type="Pfam" id="PF07686">
    <property type="entry name" value="V-set"/>
    <property type="match status" value="1"/>
</dbReference>
<dbReference type="SUPFAM" id="SSF48726">
    <property type="entry name" value="Immunoglobulin"/>
    <property type="match status" value="2"/>
</dbReference>
<keyword evidence="3" id="KW-0393">Immunoglobulin domain</keyword>
<dbReference type="AlphaFoldDB" id="A0A8T3D0R6"/>
<protein>
    <recommendedName>
        <fullName evidence="7">Ig-like domain-containing protein</fullName>
    </recommendedName>
</protein>
<dbReference type="PANTHER" id="PTHR24100">
    <property type="entry name" value="BUTYROPHILIN"/>
    <property type="match status" value="1"/>
</dbReference>
<dbReference type="GO" id="GO:0005102">
    <property type="term" value="F:signaling receptor binding"/>
    <property type="evidence" value="ECO:0007669"/>
    <property type="project" value="TreeGrafter"/>
</dbReference>
<dbReference type="EMBL" id="JAERUA010000015">
    <property type="protein sequence ID" value="KAI1889530.1"/>
    <property type="molecule type" value="Genomic_DNA"/>
</dbReference>
<dbReference type="GO" id="GO:0050852">
    <property type="term" value="P:T cell receptor signaling pathway"/>
    <property type="evidence" value="ECO:0007669"/>
    <property type="project" value="TreeGrafter"/>
</dbReference>
<feature type="signal peptide" evidence="6">
    <location>
        <begin position="1"/>
        <end position="21"/>
    </location>
</feature>
<dbReference type="FunFam" id="2.60.40.10:FF:000438">
    <property type="entry name" value="CD276 antigen"/>
    <property type="match status" value="1"/>
</dbReference>
<dbReference type="InterPro" id="IPR053896">
    <property type="entry name" value="BTN3A2-like_Ig-C"/>
</dbReference>
<reference evidence="8" key="1">
    <citation type="submission" date="2021-01" db="EMBL/GenBank/DDBJ databases">
        <authorList>
            <person name="Zahm M."/>
            <person name="Roques C."/>
            <person name="Cabau C."/>
            <person name="Klopp C."/>
            <person name="Donnadieu C."/>
            <person name="Jouanno E."/>
            <person name="Lampietro C."/>
            <person name="Louis A."/>
            <person name="Herpin A."/>
            <person name="Echchiki A."/>
            <person name="Berthelot C."/>
            <person name="Parey E."/>
            <person name="Roest-Crollius H."/>
            <person name="Braasch I."/>
            <person name="Postlethwait J."/>
            <person name="Bobe J."/>
            <person name="Montfort J."/>
            <person name="Bouchez O."/>
            <person name="Begum T."/>
            <person name="Mejri S."/>
            <person name="Adams A."/>
            <person name="Chen W.-J."/>
            <person name="Guiguen Y."/>
        </authorList>
    </citation>
    <scope>NUCLEOTIDE SEQUENCE</scope>
    <source>
        <tissue evidence="8">Blood</tissue>
    </source>
</reference>
<dbReference type="InterPro" id="IPR036179">
    <property type="entry name" value="Ig-like_dom_sf"/>
</dbReference>
<comment type="subcellular location">
    <subcellularLocation>
        <location evidence="1">Membrane</location>
    </subcellularLocation>
</comment>
<evidence type="ECO:0000256" key="5">
    <source>
        <dbReference type="SAM" id="Phobius"/>
    </source>
</evidence>
<dbReference type="Pfam" id="PF22705">
    <property type="entry name" value="C2-set_3"/>
    <property type="match status" value="1"/>
</dbReference>
<evidence type="ECO:0000256" key="6">
    <source>
        <dbReference type="SAM" id="SignalP"/>
    </source>
</evidence>
<evidence type="ECO:0000256" key="2">
    <source>
        <dbReference type="ARBA" id="ARBA00023136"/>
    </source>
</evidence>
<feature type="region of interest" description="Disordered" evidence="4">
    <location>
        <begin position="347"/>
        <end position="371"/>
    </location>
</feature>
<feature type="chain" id="PRO_5035919156" description="Ig-like domain-containing protein" evidence="6">
    <location>
        <begin position="22"/>
        <end position="371"/>
    </location>
</feature>
<keyword evidence="9" id="KW-1185">Reference proteome</keyword>
<feature type="domain" description="Ig-like" evidence="7">
    <location>
        <begin position="207"/>
        <end position="300"/>
    </location>
</feature>
<dbReference type="OrthoDB" id="8897154at2759"/>
<feature type="domain" description="Ig-like" evidence="7">
    <location>
        <begin position="101"/>
        <end position="186"/>
    </location>
</feature>
<evidence type="ECO:0000313" key="8">
    <source>
        <dbReference type="EMBL" id="KAI1889530.1"/>
    </source>
</evidence>
<gene>
    <name evidence="8" type="ORF">AGOR_G00163820</name>
</gene>